<dbReference type="PANTHER" id="PTHR15032">
    <property type="entry name" value="N-ACYL-PHOSPHATIDYLETHANOLAMINE-HYDROLYZING PHOSPHOLIPASE D"/>
    <property type="match status" value="1"/>
</dbReference>
<name>A0ABR3DCJ0_NEUIN</name>
<accession>A0ABR3DCJ0</accession>
<dbReference type="Pfam" id="PF12706">
    <property type="entry name" value="Lactamase_B_2"/>
    <property type="match status" value="1"/>
</dbReference>
<sequence length="526" mass="58848">MGNPTPSNPLQLHVNRKPQRESTAPPHHVLPTRAFPLRLKPRSGWSSYLSYLPPWDPSPGGRSCPTSNAETKTVAGFRNPWPSWYTPTCFQVWHHLSWGEDQDPCVDLAASHLRHSPVTDKLPEKSKRPHPDFSFDSSTSPHAKVTWLGHAGVLVQLLPFDAAKGSRPTRCLFDPIFSMRCSPSQRAGPIRAYPPPCRVQDLPPIDAVFISHNHFDHLDHDTIMAIWKSSEKTVRFFVPLGNRTWFVDCGISEERVTEMDWWDSATLCSPSGKDSSTTSSLQIWCTPAQHSSVRVGIDANSTLWSSWYLRRQTPGDIYRIFFAGDTGYQFHGSPNWPPGPLSGKNTQTSNTQVSDDTEYPPCPAFAEIRDRLGPPNLLLLPVAVGSTYSYFRSFVPLPDWINPFPRHTSIHMPPWDAVRVFKLMTELLDKDTTNEGASECSDPGNFPNPHPPVAIAIHWDTFVTEGAEVLKTLGQLEWACQQHGVHFARSLPVPDKENGTYEPGERPGKKVPVFVALNHGQSVAPR</sequence>
<dbReference type="InterPro" id="IPR001279">
    <property type="entry name" value="Metallo-B-lactamas"/>
</dbReference>
<dbReference type="InterPro" id="IPR036866">
    <property type="entry name" value="RibonucZ/Hydroxyglut_hydro"/>
</dbReference>
<keyword evidence="4" id="KW-1185">Reference proteome</keyword>
<evidence type="ECO:0000256" key="1">
    <source>
        <dbReference type="SAM" id="MobiDB-lite"/>
    </source>
</evidence>
<organism evidence="3 4">
    <name type="scientific">Neurospora intermedia</name>
    <dbReference type="NCBI Taxonomy" id="5142"/>
    <lineage>
        <taxon>Eukaryota</taxon>
        <taxon>Fungi</taxon>
        <taxon>Dikarya</taxon>
        <taxon>Ascomycota</taxon>
        <taxon>Pezizomycotina</taxon>
        <taxon>Sordariomycetes</taxon>
        <taxon>Sordariomycetidae</taxon>
        <taxon>Sordariales</taxon>
        <taxon>Sordariaceae</taxon>
        <taxon>Neurospora</taxon>
    </lineage>
</organism>
<evidence type="ECO:0000313" key="4">
    <source>
        <dbReference type="Proteomes" id="UP001451303"/>
    </source>
</evidence>
<proteinExistence type="predicted"/>
<evidence type="ECO:0000259" key="2">
    <source>
        <dbReference type="Pfam" id="PF12706"/>
    </source>
</evidence>
<protein>
    <submittedName>
        <fullName evidence="3">N-acyl-phosphatidylethanolamine-hydrolyzing phospholipase</fullName>
    </submittedName>
</protein>
<comment type="caution">
    <text evidence="3">The sequence shown here is derived from an EMBL/GenBank/DDBJ whole genome shotgun (WGS) entry which is preliminary data.</text>
</comment>
<feature type="compositionally biased region" description="Basic and acidic residues" evidence="1">
    <location>
        <begin position="117"/>
        <end position="133"/>
    </location>
</feature>
<feature type="region of interest" description="Disordered" evidence="1">
    <location>
        <begin position="1"/>
        <end position="29"/>
    </location>
</feature>
<feature type="compositionally biased region" description="Polar residues" evidence="1">
    <location>
        <begin position="1"/>
        <end position="10"/>
    </location>
</feature>
<feature type="compositionally biased region" description="Polar residues" evidence="1">
    <location>
        <begin position="343"/>
        <end position="354"/>
    </location>
</feature>
<reference evidence="3 4" key="1">
    <citation type="submission" date="2023-09" db="EMBL/GenBank/DDBJ databases">
        <title>Multi-omics analysis of a traditional fermented food reveals byproduct-associated fungal strains for waste-to-food upcycling.</title>
        <authorList>
            <consortium name="Lawrence Berkeley National Laboratory"/>
            <person name="Rekdal V.M."/>
            <person name="Villalobos-Escobedo J.M."/>
            <person name="Rodriguez-Valeron N."/>
            <person name="Garcia M.O."/>
            <person name="Vasquez D.P."/>
            <person name="Damayanti I."/>
            <person name="Sorensen P.M."/>
            <person name="Baidoo E.E."/>
            <person name="De Carvalho A.C."/>
            <person name="Riley R."/>
            <person name="Lipzen A."/>
            <person name="He G."/>
            <person name="Yan M."/>
            <person name="Haridas S."/>
            <person name="Daum C."/>
            <person name="Yoshinaga Y."/>
            <person name="Ng V."/>
            <person name="Grigoriev I.V."/>
            <person name="Munk R."/>
            <person name="Nuraida L."/>
            <person name="Wijaya C.H."/>
            <person name="Morales P.-C."/>
            <person name="Keasling J.D."/>
        </authorList>
    </citation>
    <scope>NUCLEOTIDE SEQUENCE [LARGE SCALE GENOMIC DNA]</scope>
    <source>
        <strain evidence="3 4">FGSC 2613</strain>
    </source>
</reference>
<dbReference type="EMBL" id="JAVLET010000005">
    <property type="protein sequence ID" value="KAL0469593.1"/>
    <property type="molecule type" value="Genomic_DNA"/>
</dbReference>
<feature type="region of interest" description="Disordered" evidence="1">
    <location>
        <begin position="334"/>
        <end position="357"/>
    </location>
</feature>
<feature type="domain" description="Metallo-beta-lactamase" evidence="2">
    <location>
        <begin position="169"/>
        <end position="328"/>
    </location>
</feature>
<dbReference type="Gene3D" id="3.60.15.10">
    <property type="entry name" value="Ribonuclease Z/Hydroxyacylglutathione hydrolase-like"/>
    <property type="match status" value="1"/>
</dbReference>
<feature type="region of interest" description="Disordered" evidence="1">
    <location>
        <begin position="117"/>
        <end position="136"/>
    </location>
</feature>
<evidence type="ECO:0000313" key="3">
    <source>
        <dbReference type="EMBL" id="KAL0469593.1"/>
    </source>
</evidence>
<dbReference type="Proteomes" id="UP001451303">
    <property type="component" value="Unassembled WGS sequence"/>
</dbReference>
<dbReference type="SUPFAM" id="SSF56281">
    <property type="entry name" value="Metallo-hydrolase/oxidoreductase"/>
    <property type="match status" value="1"/>
</dbReference>
<dbReference type="PANTHER" id="PTHR15032:SF27">
    <property type="entry name" value="N-ACYL-PHOSPHATIDYLETHANOLAMINE-HYDROLYZING PHOSPHOLIPASE D"/>
    <property type="match status" value="1"/>
</dbReference>
<gene>
    <name evidence="3" type="ORF">QR685DRAFT_572569</name>
</gene>